<reference evidence="1 2" key="1">
    <citation type="submission" date="2024-11" db="EMBL/GenBank/DDBJ databases">
        <title>Chromosome-level genome assembly of the freshwater bivalve Anodonta woodiana.</title>
        <authorList>
            <person name="Chen X."/>
        </authorList>
    </citation>
    <scope>NUCLEOTIDE SEQUENCE [LARGE SCALE GENOMIC DNA]</scope>
    <source>
        <strain evidence="1">MN2024</strain>
        <tissue evidence="1">Gills</tissue>
    </source>
</reference>
<evidence type="ECO:0000313" key="1">
    <source>
        <dbReference type="EMBL" id="KAL3880469.1"/>
    </source>
</evidence>
<organism evidence="1 2">
    <name type="scientific">Sinanodonta woodiana</name>
    <name type="common">Chinese pond mussel</name>
    <name type="synonym">Anodonta woodiana</name>
    <dbReference type="NCBI Taxonomy" id="1069815"/>
    <lineage>
        <taxon>Eukaryota</taxon>
        <taxon>Metazoa</taxon>
        <taxon>Spiralia</taxon>
        <taxon>Lophotrochozoa</taxon>
        <taxon>Mollusca</taxon>
        <taxon>Bivalvia</taxon>
        <taxon>Autobranchia</taxon>
        <taxon>Heteroconchia</taxon>
        <taxon>Palaeoheterodonta</taxon>
        <taxon>Unionida</taxon>
        <taxon>Unionoidea</taxon>
        <taxon>Unionidae</taxon>
        <taxon>Unioninae</taxon>
        <taxon>Sinanodonta</taxon>
    </lineage>
</organism>
<gene>
    <name evidence="1" type="ORF">ACJMK2_032705</name>
</gene>
<accession>A0ABD3X2L0</accession>
<name>A0ABD3X2L0_SINWO</name>
<sequence>MFCEIEKLERYSKRKNSLVFAKNEEEIHIVEKDSRYNDASASKPWPDIMKIILTVSEFYFGMAELEFENKLLQLTVPGVVKTKTIVEMLGDLKKIITIENIHPLSSFTRYPICQKYRNILKKRKPCTSSAHKLDEKKYSCTLNDD</sequence>
<evidence type="ECO:0000313" key="2">
    <source>
        <dbReference type="Proteomes" id="UP001634394"/>
    </source>
</evidence>
<protein>
    <submittedName>
        <fullName evidence="1">Uncharacterized protein</fullName>
    </submittedName>
</protein>
<dbReference type="AlphaFoldDB" id="A0ABD3X2L0"/>
<proteinExistence type="predicted"/>
<comment type="caution">
    <text evidence="1">The sequence shown here is derived from an EMBL/GenBank/DDBJ whole genome shotgun (WGS) entry which is preliminary data.</text>
</comment>
<dbReference type="EMBL" id="JBJQND010000004">
    <property type="protein sequence ID" value="KAL3880469.1"/>
    <property type="molecule type" value="Genomic_DNA"/>
</dbReference>
<keyword evidence="2" id="KW-1185">Reference proteome</keyword>
<dbReference type="Proteomes" id="UP001634394">
    <property type="component" value="Unassembled WGS sequence"/>
</dbReference>